<feature type="region of interest" description="Disordered" evidence="2">
    <location>
        <begin position="376"/>
        <end position="400"/>
    </location>
</feature>
<dbReference type="InterPro" id="IPR022171">
    <property type="entry name" value="PPE_C"/>
</dbReference>
<evidence type="ECO:0000256" key="2">
    <source>
        <dbReference type="SAM" id="MobiDB-lite"/>
    </source>
</evidence>
<organism evidence="6 7">
    <name type="scientific">Mycobacterium kiyosense</name>
    <dbReference type="NCBI Taxonomy" id="2871094"/>
    <lineage>
        <taxon>Bacteria</taxon>
        <taxon>Bacillati</taxon>
        <taxon>Actinomycetota</taxon>
        <taxon>Actinomycetes</taxon>
        <taxon>Mycobacteriales</taxon>
        <taxon>Mycobacteriaceae</taxon>
        <taxon>Mycobacterium</taxon>
    </lineage>
</organism>
<accession>A0A9P3UV44</accession>
<evidence type="ECO:0000259" key="3">
    <source>
        <dbReference type="Pfam" id="PF00823"/>
    </source>
</evidence>
<dbReference type="InterPro" id="IPR000030">
    <property type="entry name" value="PPE_dom"/>
</dbReference>
<dbReference type="Proteomes" id="UP001064782">
    <property type="component" value="Unassembled WGS sequence"/>
</dbReference>
<dbReference type="Pfam" id="PF00823">
    <property type="entry name" value="PPE"/>
    <property type="match status" value="1"/>
</dbReference>
<dbReference type="SUPFAM" id="SSF140459">
    <property type="entry name" value="PE/PPE dimer-like"/>
    <property type="match status" value="1"/>
</dbReference>
<feature type="domain" description="PPE family C-terminal" evidence="4">
    <location>
        <begin position="289"/>
        <end position="365"/>
    </location>
</feature>
<dbReference type="EMBL" id="BRXE01000105">
    <property type="protein sequence ID" value="GLB85905.1"/>
    <property type="molecule type" value="Genomic_DNA"/>
</dbReference>
<dbReference type="EMBL" id="BRZI01000025">
    <property type="protein sequence ID" value="GLD31425.1"/>
    <property type="molecule type" value="Genomic_DNA"/>
</dbReference>
<evidence type="ECO:0000256" key="1">
    <source>
        <dbReference type="ARBA" id="ARBA00010652"/>
    </source>
</evidence>
<protein>
    <submittedName>
        <fullName evidence="6">PPE family protein</fullName>
    </submittedName>
</protein>
<gene>
    <name evidence="6" type="primary">PPE32_4</name>
    <name evidence="5" type="synonym">PPE32_6</name>
    <name evidence="6" type="ORF">Mkiyose1413_33080</name>
    <name evidence="5" type="ORF">SRL2020028_51610</name>
</gene>
<evidence type="ECO:0000259" key="4">
    <source>
        <dbReference type="Pfam" id="PF12484"/>
    </source>
</evidence>
<comment type="caution">
    <text evidence="6">The sequence shown here is derived from an EMBL/GenBank/DDBJ whole genome shotgun (WGS) entry which is preliminary data.</text>
</comment>
<sequence length="438" mass="43526">MYTGPGSAPMLAAAAAWESLASELHSAAGSYQAVVSGLAAGPWLGPSSAMMAGAAATYVSWLSGAAAQAEETADQATAAAAAFESAFAATVPPEVVAANRSLLAALVATNLLGQNTPAIAATEAQYLEMWAQDATAMYGYAGSSASATRLTPFSAPQQVASPAAAANQSGAVSQAADTAAGSAQSTVSQLAQIFSAVPDALGSLLTSSPSAAGVSLSPLDLLDIGADLIAFGIDAPMSPLGVISLPIDLVGAQTGLHTDDIVSGWDDAGATAPELPEGSTFEPVPQSVSAGFGEANAVGALSVPPTWTAATPAVRPIALARPASFGVDQQALTAGLSNSLQNSVDNAAGDMAMASAAGRVVGDTAGGRGVQVAQAATRGRKAAAENTKAGADEAPDHEEPRAVVTGIAAEIREFARLRDEGLITDEQFVEQRNRLLGL</sequence>
<dbReference type="GO" id="GO:0052572">
    <property type="term" value="P:response to host immune response"/>
    <property type="evidence" value="ECO:0007669"/>
    <property type="project" value="TreeGrafter"/>
</dbReference>
<dbReference type="InterPro" id="IPR038332">
    <property type="entry name" value="PPE_sf"/>
</dbReference>
<dbReference type="Proteomes" id="UP001165663">
    <property type="component" value="Unassembled WGS sequence"/>
</dbReference>
<dbReference type="PANTHER" id="PTHR46766:SF1">
    <property type="entry name" value="GLUTAMINE-RICH PROTEIN 2"/>
    <property type="match status" value="1"/>
</dbReference>
<dbReference type="Pfam" id="PF12484">
    <property type="entry name" value="PPE-SVP"/>
    <property type="match status" value="1"/>
</dbReference>
<dbReference type="PANTHER" id="PTHR46766">
    <property type="entry name" value="GLUTAMINE-RICH PROTEIN 2"/>
    <property type="match status" value="1"/>
</dbReference>
<proteinExistence type="inferred from homology"/>
<evidence type="ECO:0000313" key="7">
    <source>
        <dbReference type="Proteomes" id="UP001064782"/>
    </source>
</evidence>
<comment type="similarity">
    <text evidence="1">Belongs to the mycobacterial PPE family.</text>
</comment>
<dbReference type="Gene3D" id="1.20.1260.20">
    <property type="entry name" value="PPE superfamily"/>
    <property type="match status" value="1"/>
</dbReference>
<feature type="domain" description="PPE" evidence="3">
    <location>
        <begin position="1"/>
        <end position="151"/>
    </location>
</feature>
<name>A0A9P3UV44_9MYCO</name>
<evidence type="ECO:0000313" key="6">
    <source>
        <dbReference type="EMBL" id="GLD31425.1"/>
    </source>
</evidence>
<keyword evidence="7" id="KW-1185">Reference proteome</keyword>
<reference evidence="6" key="1">
    <citation type="submission" date="2022-08" db="EMBL/GenBank/DDBJ databases">
        <title>Mycobacterium kiyosense sp. nov., scotochromogenic slow-glowing species isolated from respiratory specimens.</title>
        <authorList>
            <person name="Fukano H."/>
            <person name="Kazumi Y."/>
            <person name="Sakagami N."/>
            <person name="Ato M."/>
            <person name="Mitarai S."/>
            <person name="Hoshino Y."/>
        </authorList>
    </citation>
    <scope>NUCLEOTIDE SEQUENCE</scope>
    <source>
        <strain evidence="6">1413</strain>
        <strain evidence="5">SRL2020-028</strain>
    </source>
</reference>
<dbReference type="AlphaFoldDB" id="A0A9P3UV44"/>
<evidence type="ECO:0000313" key="5">
    <source>
        <dbReference type="EMBL" id="GLB85905.1"/>
    </source>
</evidence>